<dbReference type="Gene3D" id="3.40.710.10">
    <property type="entry name" value="DD-peptidase/beta-lactamase superfamily"/>
    <property type="match status" value="1"/>
</dbReference>
<feature type="domain" description="Beta-lactamase-related" evidence="1">
    <location>
        <begin position="9"/>
        <end position="362"/>
    </location>
</feature>
<dbReference type="Pfam" id="PF00144">
    <property type="entry name" value="Beta-lactamase"/>
    <property type="match status" value="1"/>
</dbReference>
<evidence type="ECO:0000313" key="2">
    <source>
        <dbReference type="EMBL" id="MET8434404.1"/>
    </source>
</evidence>
<proteinExistence type="predicted"/>
<dbReference type="GO" id="GO:0016787">
    <property type="term" value="F:hydrolase activity"/>
    <property type="evidence" value="ECO:0007669"/>
    <property type="project" value="UniProtKB-KW"/>
</dbReference>
<keyword evidence="2" id="KW-0378">Hydrolase</keyword>
<keyword evidence="3" id="KW-1185">Reference proteome</keyword>
<gene>
    <name evidence="2" type="ORF">ABZV61_16700</name>
</gene>
<dbReference type="EC" id="3.1.1.103" evidence="2"/>
<protein>
    <submittedName>
        <fullName evidence="2">Serine hydrolase domain-containing protein</fullName>
        <ecNumber evidence="2">3.1.1.103</ecNumber>
    </submittedName>
</protein>
<comment type="caution">
    <text evidence="2">The sequence shown here is derived from an EMBL/GenBank/DDBJ whole genome shotgun (WGS) entry which is preliminary data.</text>
</comment>
<name>A0ABV2UAD5_9ACTN</name>
<evidence type="ECO:0000313" key="3">
    <source>
        <dbReference type="Proteomes" id="UP001550044"/>
    </source>
</evidence>
<sequence length="382" mass="40677">MTTDLHEILDAHVSKGPVPGAVGLVAKGDRTEVRAVGSADVEGTAPMARDSIFRIASMTKPIVAAAVMVLVEEDRIALDEPVGRWLPELASPKVLRTPSGPLDDVVPATRPITVSDLLTFRAGYGFPSDFALPGVAPLFSELKQGPEPADVPAPDDWMAKLSRIPLLNQPGEAWLYNTCSDIQGVLIARVSGRSLPEFLDERLFRPLGMVDTGFAVPAGKLDRFTSLYRIGPNGDPQLVDAPGGQWSSVPAFPSGAGGLVSTLDDWLAFARMMLADGTFDGRPLLSPGSVRRMTTDHLTRAQREASGLFIEGQGWGFGGSVDVGTTKPWNVPGRYGWVGGTGTTGHFVPSTGTVTIMLSQLEMTGPTPPALMRDFWQYAANA</sequence>
<dbReference type="PANTHER" id="PTHR43283:SF3">
    <property type="entry name" value="BETA-LACTAMASE FAMILY PROTEIN (AFU_ORTHOLOGUE AFUA_5G07500)"/>
    <property type="match status" value="1"/>
</dbReference>
<evidence type="ECO:0000259" key="1">
    <source>
        <dbReference type="Pfam" id="PF00144"/>
    </source>
</evidence>
<dbReference type="RefSeq" id="WP_356497057.1">
    <property type="nucleotide sequence ID" value="NZ_JBEXEF010000003.1"/>
</dbReference>
<reference evidence="2 3" key="1">
    <citation type="submission" date="2024-06" db="EMBL/GenBank/DDBJ databases">
        <title>The Natural Products Discovery Center: Release of the First 8490 Sequenced Strains for Exploring Actinobacteria Biosynthetic Diversity.</title>
        <authorList>
            <person name="Kalkreuter E."/>
            <person name="Kautsar S.A."/>
            <person name="Yang D."/>
            <person name="Bader C.D."/>
            <person name="Teijaro C.N."/>
            <person name="Fluegel L."/>
            <person name="Davis C.M."/>
            <person name="Simpson J.R."/>
            <person name="Lauterbach L."/>
            <person name="Steele A.D."/>
            <person name="Gui C."/>
            <person name="Meng S."/>
            <person name="Li G."/>
            <person name="Viehrig K."/>
            <person name="Ye F."/>
            <person name="Su P."/>
            <person name="Kiefer A.F."/>
            <person name="Nichols A."/>
            <person name="Cepeda A.J."/>
            <person name="Yan W."/>
            <person name="Fan B."/>
            <person name="Jiang Y."/>
            <person name="Adhikari A."/>
            <person name="Zheng C.-J."/>
            <person name="Schuster L."/>
            <person name="Cowan T.M."/>
            <person name="Smanski M.J."/>
            <person name="Chevrette M.G."/>
            <person name="De Carvalho L.P.S."/>
            <person name="Shen B."/>
        </authorList>
    </citation>
    <scope>NUCLEOTIDE SEQUENCE [LARGE SCALE GENOMIC DNA]</scope>
    <source>
        <strain evidence="2 3">NPDC005137</strain>
    </source>
</reference>
<dbReference type="InterPro" id="IPR001466">
    <property type="entry name" value="Beta-lactam-related"/>
</dbReference>
<accession>A0ABV2UAD5</accession>
<dbReference type="InterPro" id="IPR012338">
    <property type="entry name" value="Beta-lactam/transpept-like"/>
</dbReference>
<dbReference type="InterPro" id="IPR050789">
    <property type="entry name" value="Diverse_Enzym_Activities"/>
</dbReference>
<organism evidence="2 3">
    <name type="scientific">Streptomyces sp. 900116325</name>
    <dbReference type="NCBI Taxonomy" id="3154295"/>
    <lineage>
        <taxon>Bacteria</taxon>
        <taxon>Bacillati</taxon>
        <taxon>Actinomycetota</taxon>
        <taxon>Actinomycetes</taxon>
        <taxon>Kitasatosporales</taxon>
        <taxon>Streptomycetaceae</taxon>
        <taxon>Streptomyces</taxon>
    </lineage>
</organism>
<dbReference type="PANTHER" id="PTHR43283">
    <property type="entry name" value="BETA-LACTAMASE-RELATED"/>
    <property type="match status" value="1"/>
</dbReference>
<dbReference type="Proteomes" id="UP001550044">
    <property type="component" value="Unassembled WGS sequence"/>
</dbReference>
<dbReference type="SUPFAM" id="SSF56601">
    <property type="entry name" value="beta-lactamase/transpeptidase-like"/>
    <property type="match status" value="1"/>
</dbReference>
<dbReference type="EMBL" id="JBEXIP010000011">
    <property type="protein sequence ID" value="MET8434404.1"/>
    <property type="molecule type" value="Genomic_DNA"/>
</dbReference>